<feature type="binding site" evidence="23">
    <location>
        <begin position="812"/>
        <end position="816"/>
    </location>
    <ligand>
        <name>methylcob(III)alamin</name>
        <dbReference type="ChEBI" id="CHEBI:28115"/>
    </ligand>
</feature>
<dbReference type="GO" id="GO:0031419">
    <property type="term" value="F:cobalamin binding"/>
    <property type="evidence" value="ECO:0007669"/>
    <property type="project" value="UniProtKB-UniRule"/>
</dbReference>
<dbReference type="CDD" id="cd00740">
    <property type="entry name" value="MeTr"/>
    <property type="match status" value="1"/>
</dbReference>
<keyword evidence="11 21" id="KW-0808">Transferase</keyword>
<dbReference type="FunFam" id="3.20.20.20:FF:000002">
    <property type="entry name" value="Methionine synthase"/>
    <property type="match status" value="1"/>
</dbReference>
<evidence type="ECO:0000256" key="20">
    <source>
        <dbReference type="NCBIfam" id="TIGR02082"/>
    </source>
</evidence>
<dbReference type="Pfam" id="PF00809">
    <property type="entry name" value="Pterin_bind"/>
    <property type="match status" value="1"/>
</dbReference>
<dbReference type="SUPFAM" id="SSF56507">
    <property type="entry name" value="Methionine synthase activation domain-like"/>
    <property type="match status" value="1"/>
</dbReference>
<dbReference type="InterPro" id="IPR050554">
    <property type="entry name" value="Met_Synthase/Corrinoid"/>
</dbReference>
<evidence type="ECO:0000256" key="17">
    <source>
        <dbReference type="ARBA" id="ARBA00023285"/>
    </source>
</evidence>
<comment type="pathway">
    <text evidence="4 21">Amino-acid biosynthesis; L-methionine biosynthesis via de novo pathway; L-methionine from L-homocysteine (MetH route): step 1/1.</text>
</comment>
<dbReference type="InterPro" id="IPR036589">
    <property type="entry name" value="HCY_dom_sf"/>
</dbReference>
<dbReference type="SUPFAM" id="SSF82282">
    <property type="entry name" value="Homocysteine S-methyltransferase"/>
    <property type="match status" value="1"/>
</dbReference>
<dbReference type="Gene3D" id="1.10.1240.10">
    <property type="entry name" value="Methionine synthase domain"/>
    <property type="match status" value="1"/>
</dbReference>
<dbReference type="PROSITE" id="PS50972">
    <property type="entry name" value="PTERIN_BINDING"/>
    <property type="match status" value="1"/>
</dbReference>
<dbReference type="InterPro" id="IPR000489">
    <property type="entry name" value="Pterin-binding_dom"/>
</dbReference>
<evidence type="ECO:0000256" key="11">
    <source>
        <dbReference type="ARBA" id="ARBA00022679"/>
    </source>
</evidence>
<evidence type="ECO:0000259" key="27">
    <source>
        <dbReference type="PROSITE" id="PS50974"/>
    </source>
</evidence>
<evidence type="ECO:0000256" key="7">
    <source>
        <dbReference type="ARBA" id="ARBA00013998"/>
    </source>
</evidence>
<keyword evidence="8 21" id="KW-0489">Methyltransferase</keyword>
<dbReference type="SUPFAM" id="SSF47644">
    <property type="entry name" value="Methionine synthase domain"/>
    <property type="match status" value="1"/>
</dbReference>
<feature type="binding site" evidence="23">
    <location>
        <position position="1190"/>
    </location>
    <ligand>
        <name>S-adenosyl-L-methionine</name>
        <dbReference type="ChEBI" id="CHEBI:59789"/>
    </ligand>
</feature>
<evidence type="ECO:0000313" key="30">
    <source>
        <dbReference type="EMBL" id="CFQ75104.1"/>
    </source>
</evidence>
<dbReference type="PIRSF" id="PIRSF000381">
    <property type="entry name" value="MetH"/>
    <property type="match status" value="1"/>
</dbReference>
<dbReference type="PROSITE" id="PS51332">
    <property type="entry name" value="B12_BINDING"/>
    <property type="match status" value="1"/>
</dbReference>
<keyword evidence="17 21" id="KW-0170">Cobalt</keyword>
<comment type="catalytic activity">
    <reaction evidence="1 21">
        <text>(6S)-5-methyl-5,6,7,8-tetrahydrofolate + L-homocysteine = (6S)-5,6,7,8-tetrahydrofolate + L-methionine</text>
        <dbReference type="Rhea" id="RHEA:11172"/>
        <dbReference type="ChEBI" id="CHEBI:18608"/>
        <dbReference type="ChEBI" id="CHEBI:57453"/>
        <dbReference type="ChEBI" id="CHEBI:57844"/>
        <dbReference type="ChEBI" id="CHEBI:58199"/>
        <dbReference type="EC" id="2.1.1.13"/>
    </reaction>
</comment>
<evidence type="ECO:0000256" key="10">
    <source>
        <dbReference type="ARBA" id="ARBA00022628"/>
    </source>
</evidence>
<dbReference type="GO" id="GO:0046653">
    <property type="term" value="P:tetrahydrofolate metabolic process"/>
    <property type="evidence" value="ECO:0007669"/>
    <property type="project" value="TreeGrafter"/>
</dbReference>
<dbReference type="InterPro" id="IPR003759">
    <property type="entry name" value="Cbl-bd_cap"/>
</dbReference>
<evidence type="ECO:0000259" key="29">
    <source>
        <dbReference type="PROSITE" id="PS51337"/>
    </source>
</evidence>
<evidence type="ECO:0000256" key="21">
    <source>
        <dbReference type="PIRNR" id="PIRNR000381"/>
    </source>
</evidence>
<dbReference type="SMART" id="SM01018">
    <property type="entry name" value="B12-binding_2"/>
    <property type="match status" value="1"/>
</dbReference>
<evidence type="ECO:0000256" key="19">
    <source>
        <dbReference type="ARBA" id="ARBA00031040"/>
    </source>
</evidence>
<evidence type="ECO:0000259" key="25">
    <source>
        <dbReference type="PROSITE" id="PS50970"/>
    </source>
</evidence>
<feature type="domain" description="Pterin-binding" evidence="26">
    <location>
        <begin position="413"/>
        <end position="674"/>
    </location>
</feature>
<evidence type="ECO:0000259" key="26">
    <source>
        <dbReference type="PROSITE" id="PS50972"/>
    </source>
</evidence>
<dbReference type="GO" id="GO:0008270">
    <property type="term" value="F:zinc ion binding"/>
    <property type="evidence" value="ECO:0007669"/>
    <property type="project" value="UniProtKB-UniRule"/>
</dbReference>
<feature type="binding site" evidence="23">
    <location>
        <position position="864"/>
    </location>
    <ligand>
        <name>methylcob(III)alamin</name>
        <dbReference type="ChEBI" id="CHEBI:28115"/>
    </ligand>
</feature>
<dbReference type="PROSITE" id="PS50970">
    <property type="entry name" value="HCY"/>
    <property type="match status" value="1"/>
</dbReference>
<dbReference type="PANTHER" id="PTHR45833:SF1">
    <property type="entry name" value="METHIONINE SYNTHASE"/>
    <property type="match status" value="1"/>
</dbReference>
<evidence type="ECO:0000256" key="4">
    <source>
        <dbReference type="ARBA" id="ARBA00005178"/>
    </source>
</evidence>
<dbReference type="InterPro" id="IPR037010">
    <property type="entry name" value="VitB12-dep_Met_synth_activ_sf"/>
</dbReference>
<keyword evidence="10 21" id="KW-0846">Cobalamin</keyword>
<dbReference type="NCBIfam" id="NF007024">
    <property type="entry name" value="PRK09490.1"/>
    <property type="match status" value="1"/>
</dbReference>
<proteinExistence type="inferred from homology"/>
<dbReference type="Pfam" id="PF02607">
    <property type="entry name" value="B12-binding_2"/>
    <property type="match status" value="1"/>
</dbReference>
<keyword evidence="15 21" id="KW-0862">Zinc</keyword>
<evidence type="ECO:0000256" key="23">
    <source>
        <dbReference type="PIRSR" id="PIRSR000381-2"/>
    </source>
</evidence>
<dbReference type="FunFam" id="3.20.20.330:FF:000001">
    <property type="entry name" value="Methionine synthase"/>
    <property type="match status" value="1"/>
</dbReference>
<comment type="cofactor">
    <cofactor evidence="3 21 22">
        <name>methylcob(III)alamin</name>
        <dbReference type="ChEBI" id="CHEBI:28115"/>
    </cofactor>
</comment>
<dbReference type="FunFam" id="1.10.1240.10:FF:000001">
    <property type="entry name" value="Methionine synthase"/>
    <property type="match status" value="1"/>
</dbReference>
<evidence type="ECO:0000259" key="28">
    <source>
        <dbReference type="PROSITE" id="PS51332"/>
    </source>
</evidence>
<evidence type="ECO:0000256" key="18">
    <source>
        <dbReference type="ARBA" id="ARBA00025552"/>
    </source>
</evidence>
<dbReference type="EMBL" id="CGBR01000045">
    <property type="protein sequence ID" value="CFQ75104.1"/>
    <property type="molecule type" value="Genomic_DNA"/>
</dbReference>
<evidence type="ECO:0000256" key="3">
    <source>
        <dbReference type="ARBA" id="ARBA00001956"/>
    </source>
</evidence>
<evidence type="ECO:0000256" key="16">
    <source>
        <dbReference type="ARBA" id="ARBA00023167"/>
    </source>
</evidence>
<evidence type="ECO:0000256" key="1">
    <source>
        <dbReference type="ARBA" id="ARBA00001700"/>
    </source>
</evidence>
<evidence type="ECO:0000256" key="12">
    <source>
        <dbReference type="ARBA" id="ARBA00022691"/>
    </source>
</evidence>
<evidence type="ECO:0000256" key="6">
    <source>
        <dbReference type="ARBA" id="ARBA00012032"/>
    </source>
</evidence>
<dbReference type="Gene3D" id="3.20.20.330">
    <property type="entry name" value="Homocysteine-binding-like domain"/>
    <property type="match status" value="1"/>
</dbReference>
<dbReference type="Pfam" id="PF02574">
    <property type="entry name" value="S-methyl_trans"/>
    <property type="match status" value="1"/>
</dbReference>
<dbReference type="GO" id="GO:0005829">
    <property type="term" value="C:cytosol"/>
    <property type="evidence" value="ECO:0007669"/>
    <property type="project" value="TreeGrafter"/>
</dbReference>
<feature type="binding site" evidence="23">
    <location>
        <position position="750"/>
    </location>
    <ligand>
        <name>methylcob(III)alamin</name>
        <dbReference type="ChEBI" id="CHEBI:28115"/>
    </ligand>
</feature>
<dbReference type="InterPro" id="IPR004223">
    <property type="entry name" value="VitB12-dep_Met_synth_activ_dom"/>
</dbReference>
<dbReference type="GO" id="GO:0050667">
    <property type="term" value="P:homocysteine metabolic process"/>
    <property type="evidence" value="ECO:0007669"/>
    <property type="project" value="TreeGrafter"/>
</dbReference>
<evidence type="ECO:0000256" key="22">
    <source>
        <dbReference type="PIRSR" id="PIRSR000381-1"/>
    </source>
</evidence>
<feature type="binding site" evidence="23">
    <location>
        <position position="916"/>
    </location>
    <ligand>
        <name>methylcob(III)alamin</name>
        <dbReference type="ChEBI" id="CHEBI:28115"/>
    </ligand>
</feature>
<evidence type="ECO:0000256" key="9">
    <source>
        <dbReference type="ARBA" id="ARBA00022605"/>
    </source>
</evidence>
<protein>
    <recommendedName>
        <fullName evidence="7 20">Methionine synthase</fullName>
        <ecNumber evidence="6 20">2.1.1.13</ecNumber>
    </recommendedName>
    <alternativeName>
        <fullName evidence="19 21">5-methyltetrahydrofolate--homocysteine methyltransferase</fullName>
    </alternativeName>
</protein>
<dbReference type="Gene3D" id="3.40.50.280">
    <property type="entry name" value="Cobalamin-binding domain"/>
    <property type="match status" value="1"/>
</dbReference>
<gene>
    <name evidence="30" type="primary">metH</name>
    <name evidence="30" type="ORF">ERS137941_03889</name>
</gene>
<dbReference type="PROSITE" id="PS50974">
    <property type="entry name" value="ADOMET_ACTIVATION"/>
    <property type="match status" value="1"/>
</dbReference>
<evidence type="ECO:0000313" key="31">
    <source>
        <dbReference type="Proteomes" id="UP000048841"/>
    </source>
</evidence>
<dbReference type="SUPFAM" id="SSF52242">
    <property type="entry name" value="Cobalamin (vitamin B12)-binding domain"/>
    <property type="match status" value="1"/>
</dbReference>
<evidence type="ECO:0000256" key="15">
    <source>
        <dbReference type="ARBA" id="ARBA00022833"/>
    </source>
</evidence>
<keyword evidence="9 21" id="KW-0028">Amino-acid biosynthesis</keyword>
<dbReference type="FunFam" id="3.40.50.280:FF:000001">
    <property type="entry name" value="Methionine synthase"/>
    <property type="match status" value="1"/>
</dbReference>
<feature type="binding site" evidence="22 24">
    <location>
        <position position="367"/>
    </location>
    <ligand>
        <name>Zn(2+)</name>
        <dbReference type="ChEBI" id="CHEBI:29105"/>
    </ligand>
</feature>
<dbReference type="EC" id="2.1.1.13" evidence="6 20"/>
<feature type="domain" description="B12-binding N-terminal" evidence="29">
    <location>
        <begin position="706"/>
        <end position="800"/>
    </location>
</feature>
<feature type="binding site" evidence="22 24">
    <location>
        <position position="304"/>
    </location>
    <ligand>
        <name>Zn(2+)</name>
        <dbReference type="ChEBI" id="CHEBI:29105"/>
    </ligand>
</feature>
<dbReference type="InterPro" id="IPR011822">
    <property type="entry name" value="MetH"/>
</dbReference>
<reference evidence="30 31" key="1">
    <citation type="submission" date="2015-03" db="EMBL/GenBank/DDBJ databases">
        <authorList>
            <person name="Murphy D."/>
        </authorList>
    </citation>
    <scope>NUCLEOTIDE SEQUENCE [LARGE SCALE GENOMIC DNA]</scope>
    <source>
        <strain evidence="30 31">IP26249</strain>
    </source>
</reference>
<dbReference type="GO" id="GO:0008705">
    <property type="term" value="F:methionine synthase activity"/>
    <property type="evidence" value="ECO:0007669"/>
    <property type="project" value="UniProtKB-UniRule"/>
</dbReference>
<dbReference type="InterPro" id="IPR036724">
    <property type="entry name" value="Cobalamin-bd_sf"/>
</dbReference>
<comment type="domain">
    <text evidence="21">Modular enzyme with four functionally distinct domains. The isolated Hcy-binding domain catalyzes methyl transfer from free methylcobalamin to homocysteine. The Hcy-binding domain in association with the pterin-binding domain catalyzes the methylation of cob(I)alamin by methyltetrahydrofolate and the methylation of homocysteine. The B12-binding domain binds the cofactor. The AdoMet activation domain binds S-adenosyl-L-methionine. Under aerobic conditions cob(I)alamin can be converted to inactive cob(II)alamin. Reductive methylation by S-adenosyl-L-methionine and flavodoxin regenerates methylcobalamin.</text>
</comment>
<keyword evidence="16 21" id="KW-0486">Methionine biosynthesis</keyword>
<comment type="function">
    <text evidence="18 21">Catalyzes the transfer of a methyl group from methyl-cobalamin to homocysteine, yielding enzyme-bound cob(I)alamin and methionine. Subsequently, remethylates the cofactor using methyltetrahydrofolate.</text>
</comment>
<accession>A0A0H5H0Z0</accession>
<name>A0A0H5H0Z0_YEREN</name>
<feature type="domain" description="Hcy-binding" evidence="25">
    <location>
        <begin position="62"/>
        <end position="382"/>
    </location>
</feature>
<dbReference type="PANTHER" id="PTHR45833">
    <property type="entry name" value="METHIONINE SYNTHASE"/>
    <property type="match status" value="1"/>
</dbReference>
<dbReference type="Gene3D" id="1.10.288.10">
    <property type="entry name" value="Cobalamin-dependent Methionine Synthase, domain 2"/>
    <property type="match status" value="1"/>
</dbReference>
<dbReference type="InterPro" id="IPR003726">
    <property type="entry name" value="HCY_dom"/>
</dbReference>
<dbReference type="GO" id="GO:0032259">
    <property type="term" value="P:methylation"/>
    <property type="evidence" value="ECO:0007669"/>
    <property type="project" value="UniProtKB-KW"/>
</dbReference>
<dbReference type="Gene3D" id="3.20.20.20">
    <property type="entry name" value="Dihydropteroate synthase-like"/>
    <property type="match status" value="1"/>
</dbReference>
<dbReference type="InterPro" id="IPR011005">
    <property type="entry name" value="Dihydropteroate_synth-like_sf"/>
</dbReference>
<evidence type="ECO:0000256" key="5">
    <source>
        <dbReference type="ARBA" id="ARBA00010398"/>
    </source>
</evidence>
<dbReference type="Proteomes" id="UP000048841">
    <property type="component" value="Unassembled WGS sequence"/>
</dbReference>
<sequence>MHANHKNCSSDEFGFLPEKVSTVTGLITLTTCARMTCGLLNGLFLQQGKEATVVDTVINNKVKELHQQLAQRILVLDGGMGTMIQSYRLEEADYRGSRFADWPSDLKGNNDLLVLSKPEVITAIHNAYLEAGADILETNTFNSTSIAMADYQMESLSAEINYEAARLARICADEWTARTPDKPRYVAGVLGPTNRTASISPKVNDPAFRNVSFDQLVEAYRESTRALIEGGVDLIMIETVFDTLNAKAATFAVESEFEAMGVLLPVMISGTITDASGRTLSGQTTEAFYNSLRHVKPLSFGLNCALGPDELRQYVAELSRISEYYVSAHPNAGLPNAFGEYDLEAKEMAEQIGEWARAGFLNIVGGCCGTTPRHIAAMVKAVAGVAPRPLPEIPVACRLAGLEPLTIDANTLFVNVGERTNVTGSARFKRLIKEEKYGEALDVARQQVESGAQIIDINMDEGMLDAEAAMVRFLNLIAGEPDIARVPIMIDSSKWDVIEKGLKCIQGKGIVNSISMKEGVDAFIHHAKLVRRYGAAMVVMAFDEQGQADTRARKIEICRRAYKILTETVGFPPEDIIFDPNIFAVATGIEEHNNYAVDFIEACADIKAELPHAMISGGVSNVSFSFRGNDPVREAIHAVFLYYAIRNGMDMGIVNAGQLAIYDDLSDELRNAVEDVILNRRDDSTERLLDLAEKYRGSKSDEVAVQQAEWRGWPVKKRLEYSLVKGITEFIELDTEEARQEADRPIEVIEGPLMAGMNVVGDLFGEGKMFLPQVVKSARVMKQAVAYLEPYIEASKQKGATAGKILLATVKGDVHDIGKNIVGVVLQCNNYEIIDLGVMVPTEKILRTAREEKVDIIGLSGLITPSLDEMVNVAKEMERQGFTLPLLIGGATTSKAHTAVKIEQNYSGSTTYVSNASRSVGVVSALLSDTQRDDFIAKTRKEYETVRIQHARKKPRTPPVSLQVARDNQTVIDWENYTPPVAHKLGVQAVEASIETLRNYIDWTPFFMTWSLAGKYPRILEDEVVGEEAKRLFADANEMLDKLSAEGLLHPKGVVGLFPANSVGDDIEIYRDERRDDVLVVSHHLRQQTEKTDFPNYCLADYVAPKSSGKADYYGAFAVTGGLEEDALADAYDAQHDDYNKIMIKALSDRLAEAFAEYLHERVRKVYWGFAPNENLSNEELVRENYQGIRPAPGYPACPEHTEKGQIWQLLDVETHTGMKLTESYAMWPGASVSGWYFSHPDSKYFAVAQIQRDQVEDYAARKGMAVSEVERWLAPNLGYDAD</sequence>
<keyword evidence="13 21" id="KW-0479">Metal-binding</keyword>
<comment type="cofactor">
    <cofactor evidence="2 21 24">
        <name>Zn(2+)</name>
        <dbReference type="ChEBI" id="CHEBI:29105"/>
    </cofactor>
</comment>
<dbReference type="InterPro" id="IPR033706">
    <property type="entry name" value="Met_synthase_B12-bd"/>
</dbReference>
<evidence type="ECO:0000256" key="8">
    <source>
        <dbReference type="ARBA" id="ARBA00022603"/>
    </source>
</evidence>
<feature type="domain" description="AdoMet activation" evidence="27">
    <location>
        <begin position="953"/>
        <end position="1283"/>
    </location>
</feature>
<feature type="domain" description="B12-binding" evidence="28">
    <location>
        <begin position="802"/>
        <end position="937"/>
    </location>
</feature>
<dbReference type="PROSITE" id="PS51337">
    <property type="entry name" value="B12_BINDING_NTER"/>
    <property type="match status" value="1"/>
</dbReference>
<dbReference type="CDD" id="cd02069">
    <property type="entry name" value="methionine_synthase_B12_BD"/>
    <property type="match status" value="1"/>
</dbReference>
<organism evidence="30 31">
    <name type="scientific">Yersinia enterocolitica</name>
    <dbReference type="NCBI Taxonomy" id="630"/>
    <lineage>
        <taxon>Bacteria</taxon>
        <taxon>Pseudomonadati</taxon>
        <taxon>Pseudomonadota</taxon>
        <taxon>Gammaproteobacteria</taxon>
        <taxon>Enterobacterales</taxon>
        <taxon>Yersiniaceae</taxon>
        <taxon>Yersinia</taxon>
    </lineage>
</organism>
<evidence type="ECO:0000256" key="2">
    <source>
        <dbReference type="ARBA" id="ARBA00001947"/>
    </source>
</evidence>
<comment type="similarity">
    <text evidence="5">Belongs to the vitamin-B12 dependent methionine synthase family.</text>
</comment>
<evidence type="ECO:0000256" key="14">
    <source>
        <dbReference type="ARBA" id="ARBA00022737"/>
    </source>
</evidence>
<dbReference type="InterPro" id="IPR006158">
    <property type="entry name" value="Cobalamin-bd"/>
</dbReference>
<keyword evidence="14" id="KW-0677">Repeat</keyword>
<keyword evidence="12 21" id="KW-0949">S-adenosyl-L-methionine</keyword>
<dbReference type="Pfam" id="PF02965">
    <property type="entry name" value="Met_synt_B12"/>
    <property type="match status" value="1"/>
</dbReference>
<feature type="binding site" description="axial binding residue" evidence="22">
    <location>
        <position position="815"/>
    </location>
    <ligand>
        <name>methylcob(III)alamin</name>
        <dbReference type="ChEBI" id="CHEBI:28115"/>
    </ligand>
    <ligandPart>
        <name>Co</name>
        <dbReference type="ChEBI" id="CHEBI:27638"/>
    </ligandPart>
</feature>
<evidence type="ECO:0000256" key="24">
    <source>
        <dbReference type="PROSITE-ProRule" id="PRU00333"/>
    </source>
</evidence>
<feature type="binding site" evidence="23">
    <location>
        <begin position="1245"/>
        <end position="1246"/>
    </location>
    <ligand>
        <name>S-adenosyl-L-methionine</name>
        <dbReference type="ChEBI" id="CHEBI:59789"/>
    </ligand>
</feature>
<dbReference type="Pfam" id="PF02310">
    <property type="entry name" value="B12-binding"/>
    <property type="match status" value="1"/>
</dbReference>
<dbReference type="InterPro" id="IPR036594">
    <property type="entry name" value="Meth_synthase_dom"/>
</dbReference>
<dbReference type="UniPathway" id="UPA00051">
    <property type="reaction ID" value="UER00081"/>
</dbReference>
<dbReference type="Gene3D" id="3.10.196.10">
    <property type="entry name" value="Vitamin B12-dependent methionine synthase, activation domain"/>
    <property type="match status" value="1"/>
</dbReference>
<feature type="binding site" evidence="23">
    <location>
        <position position="1002"/>
    </location>
    <ligand>
        <name>S-adenosyl-L-methionine</name>
        <dbReference type="ChEBI" id="CHEBI:59789"/>
    </ligand>
</feature>
<dbReference type="NCBIfam" id="TIGR02082">
    <property type="entry name" value="metH"/>
    <property type="match status" value="1"/>
</dbReference>
<evidence type="ECO:0000256" key="13">
    <source>
        <dbReference type="ARBA" id="ARBA00022723"/>
    </source>
</evidence>
<feature type="binding site" evidence="23">
    <location>
        <position position="860"/>
    </location>
    <ligand>
        <name>methylcob(III)alamin</name>
        <dbReference type="ChEBI" id="CHEBI:28115"/>
    </ligand>
</feature>
<feature type="binding site" evidence="22 24">
    <location>
        <position position="368"/>
    </location>
    <ligand>
        <name>Zn(2+)</name>
        <dbReference type="ChEBI" id="CHEBI:29105"/>
    </ligand>
</feature>
<dbReference type="SUPFAM" id="SSF51717">
    <property type="entry name" value="Dihydropteroate synthetase-like"/>
    <property type="match status" value="1"/>
</dbReference>